<sequence>MCSVVFDEMSLEPGLTYDKNKDTINGLVELNKKKNDFADHALVFMLRGAVHKWQQPVAFYFCEGATKGAELKNILKDIISAVTGCGLNPIALICDQGSAFQSTLNSLKKDTERDQILRNQVPDGTITMSGVNLQIIYDPPHLIKGLRNNFLNKNIIIEDKVSKWQDIVDVYKADCTHTEARLLHKLNDQHVIPEKIKKMKDDSADQIFNLHLLFDERDNQNVEPGHPRTVSYGTIVEQARRERLNVHSRAYTAGWTGRLSGRPRVTMFARRRREIEQNPLCQTEMSWKVASSKSCRAVARSVRVAAAAESRAPERKGYEIARNMSS</sequence>
<name>A0ACC0KL72_CHOFU</name>
<evidence type="ECO:0000313" key="2">
    <source>
        <dbReference type="Proteomes" id="UP001064048"/>
    </source>
</evidence>
<comment type="caution">
    <text evidence="1">The sequence shown here is derived from an EMBL/GenBank/DDBJ whole genome shotgun (WGS) entry which is preliminary data.</text>
</comment>
<proteinExistence type="predicted"/>
<dbReference type="EMBL" id="CM046117">
    <property type="protein sequence ID" value="KAI8437109.1"/>
    <property type="molecule type" value="Genomic_DNA"/>
</dbReference>
<reference evidence="1 2" key="1">
    <citation type="journal article" date="2022" name="Genome Biol. Evol.">
        <title>The Spruce Budworm Genome: Reconstructing the Evolutionary History of Antifreeze Proteins.</title>
        <authorList>
            <person name="Beliveau C."/>
            <person name="Gagne P."/>
            <person name="Picq S."/>
            <person name="Vernygora O."/>
            <person name="Keeling C.I."/>
            <person name="Pinkney K."/>
            <person name="Doucet D."/>
            <person name="Wen F."/>
            <person name="Johnston J.S."/>
            <person name="Maaroufi H."/>
            <person name="Boyle B."/>
            <person name="Laroche J."/>
            <person name="Dewar K."/>
            <person name="Juretic N."/>
            <person name="Blackburn G."/>
            <person name="Nisole A."/>
            <person name="Brunet B."/>
            <person name="Brandao M."/>
            <person name="Lumley L."/>
            <person name="Duan J."/>
            <person name="Quan G."/>
            <person name="Lucarotti C.J."/>
            <person name="Roe A.D."/>
            <person name="Sperling F.A.H."/>
            <person name="Levesque R.C."/>
            <person name="Cusson M."/>
        </authorList>
    </citation>
    <scope>NUCLEOTIDE SEQUENCE [LARGE SCALE GENOMIC DNA]</scope>
    <source>
        <strain evidence="1">Glfc:IPQL:Cfum</strain>
    </source>
</reference>
<evidence type="ECO:0000313" key="1">
    <source>
        <dbReference type="EMBL" id="KAI8437109.1"/>
    </source>
</evidence>
<protein>
    <submittedName>
        <fullName evidence="1">Uncharacterized protein</fullName>
    </submittedName>
</protein>
<gene>
    <name evidence="1" type="ORF">MSG28_010460</name>
</gene>
<accession>A0ACC0KL72</accession>
<keyword evidence="2" id="KW-1185">Reference proteome</keyword>
<dbReference type="Proteomes" id="UP001064048">
    <property type="component" value="Chromosome 17"/>
</dbReference>
<organism evidence="1 2">
    <name type="scientific">Choristoneura fumiferana</name>
    <name type="common">Spruce budworm moth</name>
    <name type="synonym">Archips fumiferana</name>
    <dbReference type="NCBI Taxonomy" id="7141"/>
    <lineage>
        <taxon>Eukaryota</taxon>
        <taxon>Metazoa</taxon>
        <taxon>Ecdysozoa</taxon>
        <taxon>Arthropoda</taxon>
        <taxon>Hexapoda</taxon>
        <taxon>Insecta</taxon>
        <taxon>Pterygota</taxon>
        <taxon>Neoptera</taxon>
        <taxon>Endopterygota</taxon>
        <taxon>Lepidoptera</taxon>
        <taxon>Glossata</taxon>
        <taxon>Ditrysia</taxon>
        <taxon>Tortricoidea</taxon>
        <taxon>Tortricidae</taxon>
        <taxon>Tortricinae</taxon>
        <taxon>Choristoneura</taxon>
    </lineage>
</organism>